<evidence type="ECO:0000259" key="1">
    <source>
        <dbReference type="Pfam" id="PF14291"/>
    </source>
</evidence>
<dbReference type="Proteomes" id="UP001652625">
    <property type="component" value="Chromosome 09"/>
</dbReference>
<gene>
    <name evidence="3" type="primary">LOC136085359</name>
</gene>
<sequence>MYLTEVQHWDSVIKRVINIILMMASENMAFRGSSDQIFSENNGKFLKIVELLSKSDPVMKKHLNRAVENPNRTHYLGKNIQEEKIQLISKATKDKILSMIKKAKYFSIIVDCTPDNSHKEQMSIIIRYVNIVKQLDNQVISVITQESFIGFINVLDTTGLGLTEEILNSLESNNLSVMDIRGQGYDNGPNIKGKKIDVQKRIKDINSRAFYIPCVCHYLNLVVADAVQGFKSLSTTRWESHVNAVRALKLGLKEIYCAMKEVVNIEKDSITRLTAESLASKLDSFEFIWGVVVWHDVLTEINSNDANLTDEFSSISRERARKRKRFFDDEPFEEDIQPNQKFKKQFFDVLFKIAKESINERFESFSSAIEPFEFLYDIKNINKIGEDIINKCKLLEKVLTRGESKDVNLRICFWNLTCYHGN</sequence>
<organism evidence="2 3">
    <name type="scientific">Hydra vulgaris</name>
    <name type="common">Hydra</name>
    <name type="synonym">Hydra attenuata</name>
    <dbReference type="NCBI Taxonomy" id="6087"/>
    <lineage>
        <taxon>Eukaryota</taxon>
        <taxon>Metazoa</taxon>
        <taxon>Cnidaria</taxon>
        <taxon>Hydrozoa</taxon>
        <taxon>Hydroidolina</taxon>
        <taxon>Anthoathecata</taxon>
        <taxon>Aplanulata</taxon>
        <taxon>Hydridae</taxon>
        <taxon>Hydra</taxon>
    </lineage>
</organism>
<dbReference type="Pfam" id="PF14291">
    <property type="entry name" value="DUF4371"/>
    <property type="match status" value="1"/>
</dbReference>
<accession>A0ABM4CLR8</accession>
<proteinExistence type="predicted"/>
<dbReference type="GeneID" id="136085359"/>
<keyword evidence="2" id="KW-1185">Reference proteome</keyword>
<dbReference type="InterPro" id="IPR012337">
    <property type="entry name" value="RNaseH-like_sf"/>
</dbReference>
<protein>
    <submittedName>
        <fullName evidence="3">Zinc finger MYM-type protein 1-like</fullName>
    </submittedName>
</protein>
<evidence type="ECO:0000313" key="2">
    <source>
        <dbReference type="Proteomes" id="UP001652625"/>
    </source>
</evidence>
<dbReference type="PANTHER" id="PTHR45749">
    <property type="match status" value="1"/>
</dbReference>
<dbReference type="InterPro" id="IPR025398">
    <property type="entry name" value="DUF4371"/>
</dbReference>
<reference evidence="3" key="1">
    <citation type="submission" date="2025-08" db="UniProtKB">
        <authorList>
            <consortium name="RefSeq"/>
        </authorList>
    </citation>
    <scope>IDENTIFICATION</scope>
</reference>
<dbReference type="RefSeq" id="XP_065662732.1">
    <property type="nucleotide sequence ID" value="XM_065806660.1"/>
</dbReference>
<dbReference type="PANTHER" id="PTHR45749:SF35">
    <property type="entry name" value="AC-LIKE TRANSPOSASE-RELATED"/>
    <property type="match status" value="1"/>
</dbReference>
<evidence type="ECO:0000313" key="3">
    <source>
        <dbReference type="RefSeq" id="XP_065662732.1"/>
    </source>
</evidence>
<feature type="domain" description="DUF4371" evidence="1">
    <location>
        <begin position="19"/>
        <end position="194"/>
    </location>
</feature>
<dbReference type="SUPFAM" id="SSF53098">
    <property type="entry name" value="Ribonuclease H-like"/>
    <property type="match status" value="1"/>
</dbReference>
<name>A0ABM4CLR8_HYDVU</name>